<accession>A0ABS9VLZ7</accession>
<evidence type="ECO:0000313" key="2">
    <source>
        <dbReference type="Proteomes" id="UP001203058"/>
    </source>
</evidence>
<dbReference type="RefSeq" id="WP_241446819.1">
    <property type="nucleotide sequence ID" value="NZ_JAKZHW010000001.1"/>
</dbReference>
<proteinExistence type="predicted"/>
<name>A0ABS9VLZ7_9SPHN</name>
<reference evidence="1 2" key="1">
    <citation type="submission" date="2022-03" db="EMBL/GenBank/DDBJ databases">
        <authorList>
            <person name="Jo J.-H."/>
            <person name="Im W.-T."/>
        </authorList>
    </citation>
    <scope>NUCLEOTIDE SEQUENCE [LARGE SCALE GENOMIC DNA]</scope>
    <source>
        <strain evidence="1 2">SM33</strain>
    </source>
</reference>
<organism evidence="1 2">
    <name type="scientific">Sphingomonas telluris</name>
    <dbReference type="NCBI Taxonomy" id="2907998"/>
    <lineage>
        <taxon>Bacteria</taxon>
        <taxon>Pseudomonadati</taxon>
        <taxon>Pseudomonadota</taxon>
        <taxon>Alphaproteobacteria</taxon>
        <taxon>Sphingomonadales</taxon>
        <taxon>Sphingomonadaceae</taxon>
        <taxon>Sphingomonas</taxon>
    </lineage>
</organism>
<dbReference type="EMBL" id="JAKZHW010000001">
    <property type="protein sequence ID" value="MCH8615989.1"/>
    <property type="molecule type" value="Genomic_DNA"/>
</dbReference>
<dbReference type="Proteomes" id="UP001203058">
    <property type="component" value="Unassembled WGS sequence"/>
</dbReference>
<gene>
    <name evidence="1" type="ORF">LZ016_07740</name>
</gene>
<protein>
    <submittedName>
        <fullName evidence="1">Uncharacterized protein</fullName>
    </submittedName>
</protein>
<sequence length="45" mass="4878">MPRAVIVLVVLLLLIIGLMFFFSRQAGEVPTKTIETEVTATSNAS</sequence>
<comment type="caution">
    <text evidence="1">The sequence shown here is derived from an EMBL/GenBank/DDBJ whole genome shotgun (WGS) entry which is preliminary data.</text>
</comment>
<evidence type="ECO:0000313" key="1">
    <source>
        <dbReference type="EMBL" id="MCH8615989.1"/>
    </source>
</evidence>
<keyword evidence="2" id="KW-1185">Reference proteome</keyword>